<protein>
    <submittedName>
        <fullName evidence="1">Uncharacterized protein</fullName>
    </submittedName>
</protein>
<reference evidence="1 2" key="1">
    <citation type="journal article" date="2016" name="PLoS ONE">
        <title>Sequence Assembly of Yarrowia lipolytica Strain W29/CLIB89 Shows Transposable Element Diversity.</title>
        <authorList>
            <person name="Magnan C."/>
            <person name="Yu J."/>
            <person name="Chang I."/>
            <person name="Jahn E."/>
            <person name="Kanomata Y."/>
            <person name="Wu J."/>
            <person name="Zeller M."/>
            <person name="Oakes M."/>
            <person name="Baldi P."/>
            <person name="Sandmeyer S."/>
        </authorList>
    </citation>
    <scope>NUCLEOTIDE SEQUENCE [LARGE SCALE GENOMIC DNA]</scope>
    <source>
        <strain evidence="2">CLIB89(W29)</strain>
    </source>
</reference>
<dbReference type="Proteomes" id="UP000182444">
    <property type="component" value="Chromosome 1D"/>
</dbReference>
<sequence>MFQLMAREWASNFYLECLLSFRYSRSSALSFFCLCKTISYTPTALGDCSERGLDVGRCDGLCEIHTDVTTHAKT</sequence>
<dbReference type="AlphaFoldDB" id="A0A1D8NGA0"/>
<organism evidence="1 2">
    <name type="scientific">Yarrowia lipolytica</name>
    <name type="common">Candida lipolytica</name>
    <dbReference type="NCBI Taxonomy" id="4952"/>
    <lineage>
        <taxon>Eukaryota</taxon>
        <taxon>Fungi</taxon>
        <taxon>Dikarya</taxon>
        <taxon>Ascomycota</taxon>
        <taxon>Saccharomycotina</taxon>
        <taxon>Dipodascomycetes</taxon>
        <taxon>Dipodascales</taxon>
        <taxon>Dipodascales incertae sedis</taxon>
        <taxon>Yarrowia</taxon>
    </lineage>
</organism>
<dbReference type="RefSeq" id="XP_068138971.1">
    <property type="nucleotide sequence ID" value="XM_068282870.1"/>
</dbReference>
<dbReference type="GeneID" id="94583481"/>
<proteinExistence type="predicted"/>
<evidence type="ECO:0000313" key="2">
    <source>
        <dbReference type="Proteomes" id="UP000182444"/>
    </source>
</evidence>
<accession>A0A1D8NGA0</accession>
<name>A0A1D8NGA0_YARLL</name>
<dbReference type="EMBL" id="CP017556">
    <property type="protein sequence ID" value="AOW04651.1"/>
    <property type="molecule type" value="Genomic_DNA"/>
</dbReference>
<evidence type="ECO:0000313" key="1">
    <source>
        <dbReference type="EMBL" id="AOW04651.1"/>
    </source>
</evidence>
<gene>
    <name evidence="1" type="ORF">YALI1_D34061g</name>
</gene>
<dbReference type="VEuPathDB" id="FungiDB:YALI1_D34061g"/>